<comment type="caution">
    <text evidence="4">The sequence shown here is derived from an EMBL/GenBank/DDBJ whole genome shotgun (WGS) entry which is preliminary data.</text>
</comment>
<dbReference type="Pfam" id="PF13188">
    <property type="entry name" value="PAS_8"/>
    <property type="match status" value="2"/>
</dbReference>
<accession>A0A4R6A7U9</accession>
<protein>
    <submittedName>
        <fullName evidence="4">PAS domain-containing protein</fullName>
    </submittedName>
</protein>
<dbReference type="InterPro" id="IPR000014">
    <property type="entry name" value="PAS"/>
</dbReference>
<keyword evidence="5" id="KW-1185">Reference proteome</keyword>
<dbReference type="SUPFAM" id="SSF55785">
    <property type="entry name" value="PYP-like sensor domain (PAS domain)"/>
    <property type="match status" value="2"/>
</dbReference>
<name>A0A4R6A7U9_9RHOB</name>
<sequence>MSLTTFIATPEAWLAPVVLNAALSAMAGIGAAAWLARRAGPGAPPAHETRAAFLLDGRGLLDATPAGRAMLDEQGAGWSRDGLLGALERMVPGVGAALDDLPERRSARLAGPDVALALDLRAEGERVRLVLDDSEAAAVALDGGAHAAMTCELAQLRDLAQAIPHPVWRTGADGRIAWVNRAYLDQAGREDRVQSWPPRPIFDELPDRDGPAEARDGSAWTVARRAAADGHVFTAIPAAAQAELRSFRRTVSQVFATLSVGLAIFDRHGTLATFNPALAEMTGVPFTDLSARPTLATVLDAMRMRGAAPDAAAFETFRNGLDEMMKTGTDRGVSDLWHLPGGRTWRVGGRLQPDGALALMLENVSTEIDTTRRFRAQIDTTRAVLDRISDAIAVFDRAGVLILANEAYDAQWRLSGTDGPTHLTIRDASRAWSDACLPAPVWPDIESFVAQTGPRDGWSDSIHLRDGRVMTVSVATLPNRASLVRFAQAPALRRSVGPALPMGAAERIEDRLKA</sequence>
<evidence type="ECO:0000313" key="5">
    <source>
        <dbReference type="Proteomes" id="UP000295701"/>
    </source>
</evidence>
<evidence type="ECO:0000256" key="1">
    <source>
        <dbReference type="SAM" id="MobiDB-lite"/>
    </source>
</evidence>
<dbReference type="EMBL" id="SNAA01000012">
    <property type="protein sequence ID" value="TDL78288.1"/>
    <property type="molecule type" value="Genomic_DNA"/>
</dbReference>
<feature type="domain" description="PAS" evidence="3">
    <location>
        <begin position="249"/>
        <end position="315"/>
    </location>
</feature>
<proteinExistence type="predicted"/>
<organism evidence="4 5">
    <name type="scientific">Palleronia sediminis</name>
    <dbReference type="NCBI Taxonomy" id="2547833"/>
    <lineage>
        <taxon>Bacteria</taxon>
        <taxon>Pseudomonadati</taxon>
        <taxon>Pseudomonadota</taxon>
        <taxon>Alphaproteobacteria</taxon>
        <taxon>Rhodobacterales</taxon>
        <taxon>Roseobacteraceae</taxon>
        <taxon>Palleronia</taxon>
    </lineage>
</organism>
<dbReference type="OrthoDB" id="9797304at2"/>
<keyword evidence="2" id="KW-1133">Transmembrane helix</keyword>
<dbReference type="AlphaFoldDB" id="A0A4R6A7U9"/>
<keyword evidence="2" id="KW-0472">Membrane</keyword>
<feature type="domain" description="PAS" evidence="3">
    <location>
        <begin position="154"/>
        <end position="223"/>
    </location>
</feature>
<feature type="region of interest" description="Disordered" evidence="1">
    <location>
        <begin position="195"/>
        <end position="215"/>
    </location>
</feature>
<dbReference type="SMART" id="SM00091">
    <property type="entry name" value="PAS"/>
    <property type="match status" value="2"/>
</dbReference>
<evidence type="ECO:0000256" key="2">
    <source>
        <dbReference type="SAM" id="Phobius"/>
    </source>
</evidence>
<dbReference type="RefSeq" id="WP_133397199.1">
    <property type="nucleotide sequence ID" value="NZ_SNAA01000012.1"/>
</dbReference>
<dbReference type="Proteomes" id="UP000295701">
    <property type="component" value="Unassembled WGS sequence"/>
</dbReference>
<dbReference type="Gene3D" id="3.30.450.20">
    <property type="entry name" value="PAS domain"/>
    <property type="match status" value="2"/>
</dbReference>
<evidence type="ECO:0000259" key="3">
    <source>
        <dbReference type="SMART" id="SM00091"/>
    </source>
</evidence>
<evidence type="ECO:0000313" key="4">
    <source>
        <dbReference type="EMBL" id="TDL78288.1"/>
    </source>
</evidence>
<feature type="compositionally biased region" description="Basic and acidic residues" evidence="1">
    <location>
        <begin position="201"/>
        <end position="215"/>
    </location>
</feature>
<feature type="transmembrane region" description="Helical" evidence="2">
    <location>
        <begin position="12"/>
        <end position="36"/>
    </location>
</feature>
<keyword evidence="2" id="KW-0812">Transmembrane</keyword>
<gene>
    <name evidence="4" type="ORF">E2L08_11320</name>
</gene>
<reference evidence="4 5" key="1">
    <citation type="submission" date="2019-03" db="EMBL/GenBank/DDBJ databases">
        <title>Primorskyibacter sp. SS33 isolated from sediments.</title>
        <authorList>
            <person name="Xunke S."/>
        </authorList>
    </citation>
    <scope>NUCLEOTIDE SEQUENCE [LARGE SCALE GENOMIC DNA]</scope>
    <source>
        <strain evidence="4 5">SS33</strain>
    </source>
</reference>
<dbReference type="InterPro" id="IPR035965">
    <property type="entry name" value="PAS-like_dom_sf"/>
</dbReference>